<dbReference type="InterPro" id="IPR025669">
    <property type="entry name" value="AAA_dom"/>
</dbReference>
<dbReference type="GO" id="GO:0051782">
    <property type="term" value="P:negative regulation of cell division"/>
    <property type="evidence" value="ECO:0007669"/>
    <property type="project" value="TreeGrafter"/>
</dbReference>
<dbReference type="CDD" id="cd02038">
    <property type="entry name" value="FlhG-like"/>
    <property type="match status" value="1"/>
</dbReference>
<evidence type="ECO:0000313" key="5">
    <source>
        <dbReference type="Proteomes" id="UP000430508"/>
    </source>
</evidence>
<dbReference type="InterPro" id="IPR050625">
    <property type="entry name" value="ParA/MinD_ATPase"/>
</dbReference>
<accession>A0A857DJ30</accession>
<dbReference type="Pfam" id="PF13614">
    <property type="entry name" value="AAA_31"/>
    <property type="match status" value="1"/>
</dbReference>
<evidence type="ECO:0000256" key="2">
    <source>
        <dbReference type="ARBA" id="ARBA00022840"/>
    </source>
</evidence>
<sequence length="361" mass="39804">MNQPQFFAGQKLNFTTNSELFHDIYTAEIKNVFPDRLELAITLHKGYLLLIPIGTVIRWLVSDSKIVLTSEVISRQPAQQSWCVTIPTVQRQQKKSRVIAIGSGKGGVGKTSLAINLSMALSQLGKRVIILDADIGMANVELLLKLNNPLNLTHVLKGECTLKDILTPGPGGIKLLPGSSGISSLTNLSPLQFNRIISGFADLEGECDIFLIDTGAGISEVVLKFLEAADDLLLVTTTEPHAMMDTYGLTKALAYRNSNIRPYLVINRCEDEAEAIKCCETFKKASSKYLKLQPELLGWIYDDKKVTKSLKSQNPLFLSQPNSEYAVQVLSIAKTLLGKRVTHERSTGILSFINKIKRNFA</sequence>
<dbReference type="AlphaFoldDB" id="A0A857DJ30"/>
<dbReference type="GO" id="GO:0005524">
    <property type="term" value="F:ATP binding"/>
    <property type="evidence" value="ECO:0007669"/>
    <property type="project" value="UniProtKB-KW"/>
</dbReference>
<dbReference type="PANTHER" id="PTHR43384:SF4">
    <property type="entry name" value="CELLULOSE BIOSYNTHESIS PROTEIN BCSQ-RELATED"/>
    <property type="match status" value="1"/>
</dbReference>
<dbReference type="SUPFAM" id="SSF52540">
    <property type="entry name" value="P-loop containing nucleoside triphosphate hydrolases"/>
    <property type="match status" value="1"/>
</dbReference>
<feature type="domain" description="AAA" evidence="3">
    <location>
        <begin position="97"/>
        <end position="253"/>
    </location>
</feature>
<dbReference type="InterPro" id="IPR033875">
    <property type="entry name" value="FlhG"/>
</dbReference>
<dbReference type="Gene3D" id="3.40.50.300">
    <property type="entry name" value="P-loop containing nucleotide triphosphate hydrolases"/>
    <property type="match status" value="1"/>
</dbReference>
<dbReference type="GO" id="GO:0016887">
    <property type="term" value="F:ATP hydrolysis activity"/>
    <property type="evidence" value="ECO:0007669"/>
    <property type="project" value="TreeGrafter"/>
</dbReference>
<dbReference type="EMBL" id="CP046996">
    <property type="protein sequence ID" value="QHA00502.1"/>
    <property type="molecule type" value="Genomic_DNA"/>
</dbReference>
<name>A0A857DJ30_9FIRM</name>
<dbReference type="PANTHER" id="PTHR43384">
    <property type="entry name" value="SEPTUM SITE-DETERMINING PROTEIN MIND HOMOLOG, CHLOROPLASTIC-RELATED"/>
    <property type="match status" value="1"/>
</dbReference>
<keyword evidence="1" id="KW-0547">Nucleotide-binding</keyword>
<dbReference type="RefSeq" id="WP_019225360.1">
    <property type="nucleotide sequence ID" value="NZ_CP046996.1"/>
</dbReference>
<gene>
    <name evidence="4" type="ORF">GQ588_07610</name>
</gene>
<dbReference type="Proteomes" id="UP000430508">
    <property type="component" value="Chromosome"/>
</dbReference>
<dbReference type="GO" id="GO:0005829">
    <property type="term" value="C:cytosol"/>
    <property type="evidence" value="ECO:0007669"/>
    <property type="project" value="TreeGrafter"/>
</dbReference>
<evidence type="ECO:0000259" key="3">
    <source>
        <dbReference type="Pfam" id="PF13614"/>
    </source>
</evidence>
<protein>
    <submittedName>
        <fullName evidence="4">P-loop NTPase</fullName>
    </submittedName>
</protein>
<reference evidence="4 5" key="1">
    <citation type="submission" date="2019-12" db="EMBL/GenBank/DDBJ databases">
        <title>Sequence classification of anaerobic respiratory reductive dehalogenases: First we see many, then we see few.</title>
        <authorList>
            <person name="Molenda O."/>
            <person name="Puentes Jacome L.A."/>
            <person name="Cao X."/>
            <person name="Nesbo C.L."/>
            <person name="Tang S."/>
            <person name="Morson N."/>
            <person name="Patron J."/>
            <person name="Lomheim L."/>
            <person name="Wishart D.S."/>
            <person name="Edwards E.A."/>
        </authorList>
    </citation>
    <scope>NUCLEOTIDE SEQUENCE [LARGE SCALE GENOMIC DNA]</scope>
    <source>
        <strain evidence="4 5">12DCA</strain>
    </source>
</reference>
<organism evidence="4 5">
    <name type="scientific">Dehalobacter restrictus</name>
    <dbReference type="NCBI Taxonomy" id="55583"/>
    <lineage>
        <taxon>Bacteria</taxon>
        <taxon>Bacillati</taxon>
        <taxon>Bacillota</taxon>
        <taxon>Clostridia</taxon>
        <taxon>Eubacteriales</taxon>
        <taxon>Desulfitobacteriaceae</taxon>
        <taxon>Dehalobacter</taxon>
    </lineage>
</organism>
<keyword evidence="2" id="KW-0067">ATP-binding</keyword>
<evidence type="ECO:0000313" key="4">
    <source>
        <dbReference type="EMBL" id="QHA00502.1"/>
    </source>
</evidence>
<evidence type="ECO:0000256" key="1">
    <source>
        <dbReference type="ARBA" id="ARBA00022741"/>
    </source>
</evidence>
<proteinExistence type="predicted"/>
<dbReference type="InterPro" id="IPR027417">
    <property type="entry name" value="P-loop_NTPase"/>
</dbReference>
<dbReference type="GO" id="GO:0009898">
    <property type="term" value="C:cytoplasmic side of plasma membrane"/>
    <property type="evidence" value="ECO:0007669"/>
    <property type="project" value="TreeGrafter"/>
</dbReference>